<dbReference type="Proteomes" id="UP000663722">
    <property type="component" value="Chromosome"/>
</dbReference>
<dbReference type="AlphaFoldDB" id="A0A975GPS0"/>
<protein>
    <submittedName>
        <fullName evidence="1">Uncharacterized protein</fullName>
    </submittedName>
</protein>
<accession>A0A975GPS0</accession>
<proteinExistence type="predicted"/>
<name>A0A975GPS0_9BACT</name>
<evidence type="ECO:0000313" key="2">
    <source>
        <dbReference type="Proteomes" id="UP000663722"/>
    </source>
</evidence>
<dbReference type="KEGG" id="dmm:dnm_051910"/>
<keyword evidence="2" id="KW-1185">Reference proteome</keyword>
<dbReference type="EMBL" id="CP061800">
    <property type="protein sequence ID" value="QTA89142.1"/>
    <property type="molecule type" value="Genomic_DNA"/>
</dbReference>
<gene>
    <name evidence="1" type="ORF">dnm_051910</name>
</gene>
<reference evidence="1" key="1">
    <citation type="journal article" date="2021" name="Microb. Physiol.">
        <title>Proteogenomic Insights into the Physiology of Marine, Sulfate-Reducing, Filamentous Desulfonema limicola and Desulfonema magnum.</title>
        <authorList>
            <person name="Schnaars V."/>
            <person name="Wohlbrand L."/>
            <person name="Scheve S."/>
            <person name="Hinrichs C."/>
            <person name="Reinhardt R."/>
            <person name="Rabus R."/>
        </authorList>
    </citation>
    <scope>NUCLEOTIDE SEQUENCE</scope>
    <source>
        <strain evidence="1">4be13</strain>
    </source>
</reference>
<organism evidence="1 2">
    <name type="scientific">Desulfonema magnum</name>
    <dbReference type="NCBI Taxonomy" id="45655"/>
    <lineage>
        <taxon>Bacteria</taxon>
        <taxon>Pseudomonadati</taxon>
        <taxon>Thermodesulfobacteriota</taxon>
        <taxon>Desulfobacteria</taxon>
        <taxon>Desulfobacterales</taxon>
        <taxon>Desulfococcaceae</taxon>
        <taxon>Desulfonema</taxon>
    </lineage>
</organism>
<evidence type="ECO:0000313" key="1">
    <source>
        <dbReference type="EMBL" id="QTA89142.1"/>
    </source>
</evidence>
<sequence length="43" mass="5204">MILFVHEIFPLCFIRLSDFYSYPDKSFCFLFLFSISKVLYISL</sequence>